<protein>
    <submittedName>
        <fullName evidence="5">Transmembrane and death domain protein 1 isoform X1</fullName>
    </submittedName>
</protein>
<evidence type="ECO:0000256" key="1">
    <source>
        <dbReference type="SAM" id="MobiDB-lite"/>
    </source>
</evidence>
<feature type="compositionally biased region" description="Basic and acidic residues" evidence="1">
    <location>
        <begin position="285"/>
        <end position="294"/>
    </location>
</feature>
<dbReference type="PROSITE" id="PS50017">
    <property type="entry name" value="DEATH_DOMAIN"/>
    <property type="match status" value="1"/>
</dbReference>
<keyword evidence="2" id="KW-1133">Transmembrane helix</keyword>
<evidence type="ECO:0000256" key="2">
    <source>
        <dbReference type="SAM" id="Phobius"/>
    </source>
</evidence>
<dbReference type="AlphaFoldDB" id="A0A6P6J8Z7"/>
<dbReference type="RefSeq" id="XP_026055883.1">
    <property type="nucleotide sequence ID" value="XM_026200098.1"/>
</dbReference>
<feature type="domain" description="Death" evidence="3">
    <location>
        <begin position="89"/>
        <end position="154"/>
    </location>
</feature>
<dbReference type="Pfam" id="PF00531">
    <property type="entry name" value="Death"/>
    <property type="match status" value="1"/>
</dbReference>
<feature type="transmembrane region" description="Helical" evidence="2">
    <location>
        <begin position="233"/>
        <end position="258"/>
    </location>
</feature>
<dbReference type="GO" id="GO:0007165">
    <property type="term" value="P:signal transduction"/>
    <property type="evidence" value="ECO:0007669"/>
    <property type="project" value="InterPro"/>
</dbReference>
<proteinExistence type="predicted"/>
<dbReference type="KEGG" id="caua:113041509"/>
<accession>A0A6P6J8Z7</accession>
<sequence>MTHDSGRFENKDRPRDVTAISKISVTMLASVLSFLLLLLFLSPNLADDTVAEDIGPHQLERLVELLTAHECEELISALSQPEESIFLHLDRLSAERNQLLNSRRRRNTEQEAPCRSSLKDWLQIHGKQIYYDRLTRALQQIGRTDIAIEVGKNINQDKTLAMQRYVDGYHELVKQMATHLEKHASEDHEDHEEMLHYSAKQAKGFTWKDVDLVVKRQPVPPYQPHLLDRAWPLFYGLLLGFAGAVLITVAVLLISIYVSHGNRTKSKAKYQPRRCPLLSVVTSSETRHTEDTRRPSNGCSGD</sequence>
<dbReference type="CDD" id="cd01670">
    <property type="entry name" value="Death"/>
    <property type="match status" value="1"/>
</dbReference>
<gene>
    <name evidence="5" type="primary">tmdd1</name>
</gene>
<dbReference type="Gene3D" id="1.10.533.10">
    <property type="entry name" value="Death Domain, Fas"/>
    <property type="match status" value="1"/>
</dbReference>
<dbReference type="Proteomes" id="UP000515129">
    <property type="component" value="Chromosome 23"/>
</dbReference>
<keyword evidence="2 5" id="KW-0812">Transmembrane</keyword>
<name>A0A6P6J8Z7_CARAU</name>
<dbReference type="SUPFAM" id="SSF47986">
    <property type="entry name" value="DEATH domain"/>
    <property type="match status" value="1"/>
</dbReference>
<dbReference type="InterPro" id="IPR000488">
    <property type="entry name" value="Death_dom"/>
</dbReference>
<keyword evidence="4" id="KW-1185">Reference proteome</keyword>
<dbReference type="CTD" id="112163659"/>
<feature type="region of interest" description="Disordered" evidence="1">
    <location>
        <begin position="282"/>
        <end position="302"/>
    </location>
</feature>
<evidence type="ECO:0000259" key="3">
    <source>
        <dbReference type="PROSITE" id="PS50017"/>
    </source>
</evidence>
<organism evidence="4 5">
    <name type="scientific">Carassius auratus</name>
    <name type="common">Goldfish</name>
    <dbReference type="NCBI Taxonomy" id="7957"/>
    <lineage>
        <taxon>Eukaryota</taxon>
        <taxon>Metazoa</taxon>
        <taxon>Chordata</taxon>
        <taxon>Craniata</taxon>
        <taxon>Vertebrata</taxon>
        <taxon>Euteleostomi</taxon>
        <taxon>Actinopterygii</taxon>
        <taxon>Neopterygii</taxon>
        <taxon>Teleostei</taxon>
        <taxon>Ostariophysi</taxon>
        <taxon>Cypriniformes</taxon>
        <taxon>Cyprinidae</taxon>
        <taxon>Cyprininae</taxon>
        <taxon>Carassius</taxon>
    </lineage>
</organism>
<evidence type="ECO:0000313" key="4">
    <source>
        <dbReference type="Proteomes" id="UP000515129"/>
    </source>
</evidence>
<keyword evidence="2" id="KW-0472">Membrane</keyword>
<evidence type="ECO:0000313" key="5">
    <source>
        <dbReference type="RefSeq" id="XP_026055883.1"/>
    </source>
</evidence>
<dbReference type="InterPro" id="IPR011029">
    <property type="entry name" value="DEATH-like_dom_sf"/>
</dbReference>
<reference evidence="5" key="1">
    <citation type="submission" date="2025-08" db="UniProtKB">
        <authorList>
            <consortium name="RefSeq"/>
        </authorList>
    </citation>
    <scope>IDENTIFICATION</scope>
    <source>
        <strain evidence="5">Wakin</strain>
        <tissue evidence="5">Muscle</tissue>
    </source>
</reference>
<dbReference type="OrthoDB" id="9049812at2759"/>